<accession>A0ABW3VIB4</accession>
<dbReference type="Proteomes" id="UP001597182">
    <property type="component" value="Unassembled WGS sequence"/>
</dbReference>
<proteinExistence type="predicted"/>
<dbReference type="InterPro" id="IPR029063">
    <property type="entry name" value="SAM-dependent_MTases_sf"/>
</dbReference>
<dbReference type="RefSeq" id="WP_346089930.1">
    <property type="nucleotide sequence ID" value="NZ_BAABKS010000005.1"/>
</dbReference>
<evidence type="ECO:0000259" key="1">
    <source>
        <dbReference type="Pfam" id="PF08241"/>
    </source>
</evidence>
<evidence type="ECO:0000313" key="3">
    <source>
        <dbReference type="Proteomes" id="UP001597182"/>
    </source>
</evidence>
<dbReference type="SUPFAM" id="SSF53335">
    <property type="entry name" value="S-adenosyl-L-methionine-dependent methyltransferases"/>
    <property type="match status" value="1"/>
</dbReference>
<keyword evidence="2" id="KW-0808">Transferase</keyword>
<name>A0ABW3VIB4_9PSEU</name>
<protein>
    <submittedName>
        <fullName evidence="2">Methyltransferase domain-containing protein</fullName>
    </submittedName>
</protein>
<sequence>MSTSMDAEFDVMPRWVAEAVAELGPGHAGPAACRGSVGPAGLRWLADRTRVGLGGLLVDVGGGMGGPAAWAREQRGAAPLVVEPQPGACWAARRMFGLPTVVGSGDAVPVGDGRAASVWCLGVLCTTTDKLGLLCELRRIATPGGRLGLFVLVDRGLRDQPPAGNSFPSEFELAAALATARLEVVDSVDVADLPAAPPDWERRTAETDEAVRARHGREPAWRRMQEQQARLARLLDTGQVAGRLLAVHRPGEVSRRGA</sequence>
<dbReference type="EMBL" id="JBHTMB010000132">
    <property type="protein sequence ID" value="MFD1234490.1"/>
    <property type="molecule type" value="Genomic_DNA"/>
</dbReference>
<organism evidence="2 3">
    <name type="scientific">Pseudonocardia benzenivorans</name>
    <dbReference type="NCBI Taxonomy" id="228005"/>
    <lineage>
        <taxon>Bacteria</taxon>
        <taxon>Bacillati</taxon>
        <taxon>Actinomycetota</taxon>
        <taxon>Actinomycetes</taxon>
        <taxon>Pseudonocardiales</taxon>
        <taxon>Pseudonocardiaceae</taxon>
        <taxon>Pseudonocardia</taxon>
    </lineage>
</organism>
<dbReference type="GO" id="GO:0032259">
    <property type="term" value="P:methylation"/>
    <property type="evidence" value="ECO:0007669"/>
    <property type="project" value="UniProtKB-KW"/>
</dbReference>
<gene>
    <name evidence="2" type="ORF">ACFQ34_14465</name>
</gene>
<reference evidence="3" key="1">
    <citation type="journal article" date="2019" name="Int. J. Syst. Evol. Microbiol.">
        <title>The Global Catalogue of Microorganisms (GCM) 10K type strain sequencing project: providing services to taxonomists for standard genome sequencing and annotation.</title>
        <authorList>
            <consortium name="The Broad Institute Genomics Platform"/>
            <consortium name="The Broad Institute Genome Sequencing Center for Infectious Disease"/>
            <person name="Wu L."/>
            <person name="Ma J."/>
        </authorList>
    </citation>
    <scope>NUCLEOTIDE SEQUENCE [LARGE SCALE GENOMIC DNA]</scope>
    <source>
        <strain evidence="3">CCUG 49018</strain>
    </source>
</reference>
<keyword evidence="2" id="KW-0489">Methyltransferase</keyword>
<dbReference type="InterPro" id="IPR013216">
    <property type="entry name" value="Methyltransf_11"/>
</dbReference>
<dbReference type="Gene3D" id="3.40.50.150">
    <property type="entry name" value="Vaccinia Virus protein VP39"/>
    <property type="match status" value="1"/>
</dbReference>
<evidence type="ECO:0000313" key="2">
    <source>
        <dbReference type="EMBL" id="MFD1234490.1"/>
    </source>
</evidence>
<feature type="domain" description="Methyltransferase type 11" evidence="1">
    <location>
        <begin position="58"/>
        <end position="147"/>
    </location>
</feature>
<dbReference type="GO" id="GO:0008168">
    <property type="term" value="F:methyltransferase activity"/>
    <property type="evidence" value="ECO:0007669"/>
    <property type="project" value="UniProtKB-KW"/>
</dbReference>
<keyword evidence="3" id="KW-1185">Reference proteome</keyword>
<dbReference type="Pfam" id="PF08241">
    <property type="entry name" value="Methyltransf_11"/>
    <property type="match status" value="1"/>
</dbReference>
<comment type="caution">
    <text evidence="2">The sequence shown here is derived from an EMBL/GenBank/DDBJ whole genome shotgun (WGS) entry which is preliminary data.</text>
</comment>